<keyword evidence="5 8" id="KW-0028">Amino-acid biosynthesis</keyword>
<comment type="pathway">
    <text evidence="1 8">Amino-acid biosynthesis; L-isoleucine biosynthesis; L-isoleucine from 2-oxobutanoate: step 1/4.</text>
</comment>
<proteinExistence type="inferred from homology"/>
<dbReference type="NCBIfam" id="TIGR00119">
    <property type="entry name" value="acolac_sm"/>
    <property type="match status" value="1"/>
</dbReference>
<dbReference type="PANTHER" id="PTHR30239:SF4">
    <property type="entry name" value="ACETOLACTATE SYNTHASE ISOZYME 1 SMALL SUBUNIT"/>
    <property type="match status" value="1"/>
</dbReference>
<evidence type="ECO:0000256" key="7">
    <source>
        <dbReference type="ARBA" id="ARBA00048670"/>
    </source>
</evidence>
<comment type="similarity">
    <text evidence="3 8">Belongs to the acetolactate synthase small subunit family.</text>
</comment>
<dbReference type="Proteomes" id="UP001320148">
    <property type="component" value="Chromosome"/>
</dbReference>
<dbReference type="SUPFAM" id="SSF55021">
    <property type="entry name" value="ACT-like"/>
    <property type="match status" value="1"/>
</dbReference>
<evidence type="ECO:0000313" key="11">
    <source>
        <dbReference type="Proteomes" id="UP001320148"/>
    </source>
</evidence>
<dbReference type="CDD" id="cd04878">
    <property type="entry name" value="ACT_AHAS"/>
    <property type="match status" value="1"/>
</dbReference>
<dbReference type="Pfam" id="PF22629">
    <property type="entry name" value="ACT_AHAS_ss"/>
    <property type="match status" value="1"/>
</dbReference>
<evidence type="ECO:0000256" key="4">
    <source>
        <dbReference type="ARBA" id="ARBA00011744"/>
    </source>
</evidence>
<dbReference type="InterPro" id="IPR004789">
    <property type="entry name" value="Acetalactate_synth_ssu"/>
</dbReference>
<dbReference type="InterPro" id="IPR054480">
    <property type="entry name" value="AHAS_small-like_ACT"/>
</dbReference>
<protein>
    <recommendedName>
        <fullName evidence="8">Acetolactate synthase small subunit</fullName>
        <shortName evidence="8">AHAS</shortName>
        <shortName evidence="8">ALS</shortName>
        <ecNumber evidence="8">2.2.1.6</ecNumber>
    </recommendedName>
    <alternativeName>
        <fullName evidence="8">Acetohydroxy-acid synthase small subunit</fullName>
    </alternativeName>
</protein>
<name>A0ABM7PGB1_9BACT</name>
<reference evidence="10 11" key="1">
    <citation type="submission" date="2021-02" db="EMBL/GenBank/DDBJ databases">
        <title>Complete genome of Desulfoluna sp. strain ASN36.</title>
        <authorList>
            <person name="Takahashi A."/>
            <person name="Kojima H."/>
            <person name="Fukui M."/>
        </authorList>
    </citation>
    <scope>NUCLEOTIDE SEQUENCE [LARGE SCALE GENOMIC DNA]</scope>
    <source>
        <strain evidence="10 11">ASN36</strain>
    </source>
</reference>
<evidence type="ECO:0000256" key="6">
    <source>
        <dbReference type="ARBA" id="ARBA00023304"/>
    </source>
</evidence>
<keyword evidence="11" id="KW-1185">Reference proteome</keyword>
<keyword evidence="8" id="KW-0808">Transferase</keyword>
<dbReference type="RefSeq" id="WP_236892543.1">
    <property type="nucleotide sequence ID" value="NZ_AP024488.1"/>
</dbReference>
<dbReference type="InterPro" id="IPR039557">
    <property type="entry name" value="AHAS_ACT"/>
</dbReference>
<comment type="function">
    <text evidence="8">Catalyzes the conversion of 2 pyruvate molecules into acetolactate in the first common step of the biosynthetic pathway of the branched-amino acids such as leucine, isoleucine, and valine.</text>
</comment>
<dbReference type="EC" id="2.2.1.6" evidence="8"/>
<sequence length="91" mass="10142">MHDQVITLTVANHPGVLSRIAGLFARRNYNLDGVYVVGLTGTSESRMQLLVKTDERLPQIIKQLEKLYDVRGISVEEGRDTPNCFQAQKAG</sequence>
<dbReference type="InterPro" id="IPR045865">
    <property type="entry name" value="ACT-like_dom_sf"/>
</dbReference>
<evidence type="ECO:0000256" key="3">
    <source>
        <dbReference type="ARBA" id="ARBA00006341"/>
    </source>
</evidence>
<comment type="catalytic activity">
    <reaction evidence="7 8">
        <text>2 pyruvate + H(+) = (2S)-2-acetolactate + CO2</text>
        <dbReference type="Rhea" id="RHEA:25249"/>
        <dbReference type="ChEBI" id="CHEBI:15361"/>
        <dbReference type="ChEBI" id="CHEBI:15378"/>
        <dbReference type="ChEBI" id="CHEBI:16526"/>
        <dbReference type="ChEBI" id="CHEBI:58476"/>
        <dbReference type="EC" id="2.2.1.6"/>
    </reaction>
</comment>
<evidence type="ECO:0000256" key="8">
    <source>
        <dbReference type="RuleBase" id="RU368092"/>
    </source>
</evidence>
<dbReference type="Gene3D" id="3.30.70.260">
    <property type="match status" value="1"/>
</dbReference>
<evidence type="ECO:0000256" key="2">
    <source>
        <dbReference type="ARBA" id="ARBA00005025"/>
    </source>
</evidence>
<keyword evidence="6 8" id="KW-0100">Branched-chain amino acid biosynthesis</keyword>
<evidence type="ECO:0000313" key="10">
    <source>
        <dbReference type="EMBL" id="BCS96202.1"/>
    </source>
</evidence>
<organism evidence="10 11">
    <name type="scientific">Desulfoluna limicola</name>
    <dbReference type="NCBI Taxonomy" id="2810562"/>
    <lineage>
        <taxon>Bacteria</taxon>
        <taxon>Pseudomonadati</taxon>
        <taxon>Thermodesulfobacteriota</taxon>
        <taxon>Desulfobacteria</taxon>
        <taxon>Desulfobacterales</taxon>
        <taxon>Desulfolunaceae</taxon>
        <taxon>Desulfoluna</taxon>
    </lineage>
</organism>
<comment type="subunit">
    <text evidence="4 8">Dimer of large and small chains.</text>
</comment>
<comment type="pathway">
    <text evidence="2 8">Amino-acid biosynthesis; L-valine biosynthesis; L-valine from pyruvate: step 1/4.</text>
</comment>
<dbReference type="PANTHER" id="PTHR30239">
    <property type="entry name" value="ACETOLACTATE SYNTHASE SMALL SUBUNIT"/>
    <property type="match status" value="1"/>
</dbReference>
<dbReference type="PROSITE" id="PS51671">
    <property type="entry name" value="ACT"/>
    <property type="match status" value="1"/>
</dbReference>
<accession>A0ABM7PGB1</accession>
<gene>
    <name evidence="10" type="ORF">DSLASN_18340</name>
</gene>
<dbReference type="EMBL" id="AP024488">
    <property type="protein sequence ID" value="BCS96202.1"/>
    <property type="molecule type" value="Genomic_DNA"/>
</dbReference>
<evidence type="ECO:0000256" key="5">
    <source>
        <dbReference type="ARBA" id="ARBA00022605"/>
    </source>
</evidence>
<dbReference type="InterPro" id="IPR002912">
    <property type="entry name" value="ACT_dom"/>
</dbReference>
<evidence type="ECO:0000256" key="1">
    <source>
        <dbReference type="ARBA" id="ARBA00004974"/>
    </source>
</evidence>
<feature type="domain" description="ACT" evidence="9">
    <location>
        <begin position="5"/>
        <end position="78"/>
    </location>
</feature>
<evidence type="ECO:0000259" key="9">
    <source>
        <dbReference type="PROSITE" id="PS51671"/>
    </source>
</evidence>